<gene>
    <name evidence="1" type="ORF">PENVA_0284</name>
</gene>
<sequence length="92" mass="10136">MISNEPTGRMVKVIRATGRGSDYLGPCEICSKNMPEAYAARYGRERKRANGEVYIDKSGGSTYGHRECLLQLVNVKPDILALNISSGTSKRK</sequence>
<dbReference type="EMBL" id="HG918041">
    <property type="protein sequence ID" value="CDM79900.1"/>
    <property type="molecule type" value="Genomic_DNA"/>
</dbReference>
<keyword evidence="1" id="KW-0614">Plasmid</keyword>
<name>A0A024HW91_KLEPN</name>
<reference evidence="1" key="1">
    <citation type="journal article" date="2014" name="Antimicrob. Agents Chemother.">
        <title>IncH-Type Plasmid Harboring blaCTX-M-15, blaDHA-1, and qnrB4 Genes Recovered from Animal Isolates.</title>
        <authorList>
            <person name="Schluter A."/>
            <person name="Nordmann P."/>
            <person name="Bonnin R.A."/>
            <person name="Millemann Y."/>
            <person name="Eikmeyer F.G."/>
            <person name="Wibberg D."/>
            <person name="Puhler A."/>
            <person name="Poirel L."/>
        </authorList>
    </citation>
    <scope>NUCLEOTIDE SEQUENCE [LARGE SCALE GENOMIC DNA]</scope>
    <source>
        <strain evidence="1">Kp15</strain>
        <plasmid evidence="1">pENVA</plasmid>
    </source>
</reference>
<geneLocation type="plasmid" evidence="1">
    <name>pENVA</name>
</geneLocation>
<proteinExistence type="predicted"/>
<evidence type="ECO:0000313" key="1">
    <source>
        <dbReference type="EMBL" id="CDM79900.1"/>
    </source>
</evidence>
<accession>A0A024HW91</accession>
<organism evidence="1">
    <name type="scientific">Klebsiella pneumoniae</name>
    <dbReference type="NCBI Taxonomy" id="573"/>
    <lineage>
        <taxon>Bacteria</taxon>
        <taxon>Pseudomonadati</taxon>
        <taxon>Pseudomonadota</taxon>
        <taxon>Gammaproteobacteria</taxon>
        <taxon>Enterobacterales</taxon>
        <taxon>Enterobacteriaceae</taxon>
        <taxon>Klebsiella/Raoultella group</taxon>
        <taxon>Klebsiella</taxon>
        <taxon>Klebsiella pneumoniae complex</taxon>
    </lineage>
</organism>
<protein>
    <submittedName>
        <fullName evidence="1">Uncharacterized protein</fullName>
    </submittedName>
</protein>
<dbReference type="AlphaFoldDB" id="A0A024HW91"/>
<dbReference type="RefSeq" id="WP_131729176.1">
    <property type="nucleotide sequence ID" value="NZ_CP110143.1"/>
</dbReference>